<gene>
    <name evidence="1" type="ORF">E7201_02710</name>
</gene>
<dbReference type="AlphaFoldDB" id="A0A927WHQ2"/>
<evidence type="ECO:0000313" key="1">
    <source>
        <dbReference type="EMBL" id="MBE6092081.1"/>
    </source>
</evidence>
<accession>A0A927WHQ2</accession>
<dbReference type="Proteomes" id="UP000761380">
    <property type="component" value="Unassembled WGS sequence"/>
</dbReference>
<reference evidence="1" key="1">
    <citation type="submission" date="2019-04" db="EMBL/GenBank/DDBJ databases">
        <title>Evolution of Biomass-Degrading Anaerobic Consortia Revealed by Metagenomics.</title>
        <authorList>
            <person name="Peng X."/>
        </authorList>
    </citation>
    <scope>NUCLEOTIDE SEQUENCE</scope>
    <source>
        <strain evidence="1">SIG240</strain>
    </source>
</reference>
<proteinExistence type="predicted"/>
<dbReference type="EMBL" id="SVBY01000011">
    <property type="protein sequence ID" value="MBE6092081.1"/>
    <property type="molecule type" value="Genomic_DNA"/>
</dbReference>
<organism evidence="1 2">
    <name type="scientific">Selenomonas ruminantium</name>
    <dbReference type="NCBI Taxonomy" id="971"/>
    <lineage>
        <taxon>Bacteria</taxon>
        <taxon>Bacillati</taxon>
        <taxon>Bacillota</taxon>
        <taxon>Negativicutes</taxon>
        <taxon>Selenomonadales</taxon>
        <taxon>Selenomonadaceae</taxon>
        <taxon>Selenomonas</taxon>
    </lineage>
</organism>
<evidence type="ECO:0000313" key="2">
    <source>
        <dbReference type="Proteomes" id="UP000761380"/>
    </source>
</evidence>
<sequence length="80" mass="9213">MTVDEFMDARNEADKIALLRAARAMANFHDECQHRYKCKSCVALKHGECQLRDNQMGVPCEWNISQADVDRLEERLVCAN</sequence>
<name>A0A927WHQ2_SELRU</name>
<protein>
    <submittedName>
        <fullName evidence="1">Uncharacterized protein</fullName>
    </submittedName>
</protein>
<comment type="caution">
    <text evidence="1">The sequence shown here is derived from an EMBL/GenBank/DDBJ whole genome shotgun (WGS) entry which is preliminary data.</text>
</comment>